<evidence type="ECO:0000256" key="4">
    <source>
        <dbReference type="ARBA" id="ARBA00022692"/>
    </source>
</evidence>
<dbReference type="Gene3D" id="3.30.1330.60">
    <property type="entry name" value="OmpA-like domain"/>
    <property type="match status" value="1"/>
</dbReference>
<dbReference type="InterPro" id="IPR006665">
    <property type="entry name" value="OmpA-like"/>
</dbReference>
<keyword evidence="11" id="KW-1185">Reference proteome</keyword>
<gene>
    <name evidence="10" type="primary">motB</name>
    <name evidence="10" type="ORF">Pla100_01870</name>
</gene>
<feature type="domain" description="OmpA-like" evidence="9">
    <location>
        <begin position="110"/>
        <end position="232"/>
    </location>
</feature>
<dbReference type="GO" id="GO:0005886">
    <property type="term" value="C:plasma membrane"/>
    <property type="evidence" value="ECO:0007669"/>
    <property type="project" value="UniProtKB-SubCell"/>
</dbReference>
<dbReference type="PROSITE" id="PS51123">
    <property type="entry name" value="OMPA_2"/>
    <property type="match status" value="1"/>
</dbReference>
<comment type="caution">
    <text evidence="10">The sequence shown here is derived from an EMBL/GenBank/DDBJ whole genome shotgun (WGS) entry which is preliminary data.</text>
</comment>
<evidence type="ECO:0000256" key="6">
    <source>
        <dbReference type="ARBA" id="ARBA00023136"/>
    </source>
</evidence>
<dbReference type="Pfam" id="PF00691">
    <property type="entry name" value="OmpA"/>
    <property type="match status" value="1"/>
</dbReference>
<dbReference type="Pfam" id="PF13677">
    <property type="entry name" value="MotB_plug"/>
    <property type="match status" value="1"/>
</dbReference>
<name>A0A5C6AVU5_9BACT</name>
<evidence type="ECO:0000313" key="11">
    <source>
        <dbReference type="Proteomes" id="UP000316213"/>
    </source>
</evidence>
<feature type="transmembrane region" description="Helical" evidence="8">
    <location>
        <begin position="13"/>
        <end position="34"/>
    </location>
</feature>
<accession>A0A5C6AVU5</accession>
<evidence type="ECO:0000256" key="1">
    <source>
        <dbReference type="ARBA" id="ARBA00004162"/>
    </source>
</evidence>
<dbReference type="RefSeq" id="WP_146575828.1">
    <property type="nucleotide sequence ID" value="NZ_SJPM01000001.1"/>
</dbReference>
<sequence>MDDGDDVIGIPEWVVTFGDMMSLLLTFFIMLVSLSEIKEEETYQALVDSMQQQFGYQKTIDALTPGKSKPRQTEYNVLSTTGRAKKKDTAKGGVPEKAPVGEEQHVRIIRPGQITAVGSVVFFEIGSDQLSDEAKNILRETAKELRGKPQRIEVRGHVSAEFASRTGGTDEAMLLAIRRSATVKRFLTEVEGLSNERFRVSSSEATEPISRNKQGGKFSNDSRVEVFLLDETLEDPRGFTEKD</sequence>
<dbReference type="InterPro" id="IPR036737">
    <property type="entry name" value="OmpA-like_sf"/>
</dbReference>
<evidence type="ECO:0000256" key="5">
    <source>
        <dbReference type="ARBA" id="ARBA00022989"/>
    </source>
</evidence>
<evidence type="ECO:0000256" key="3">
    <source>
        <dbReference type="ARBA" id="ARBA00022475"/>
    </source>
</evidence>
<evidence type="ECO:0000313" key="10">
    <source>
        <dbReference type="EMBL" id="TWU03269.1"/>
    </source>
</evidence>
<dbReference type="InterPro" id="IPR050330">
    <property type="entry name" value="Bact_OuterMem_StrucFunc"/>
</dbReference>
<comment type="subcellular location">
    <subcellularLocation>
        <location evidence="1">Cell membrane</location>
        <topology evidence="1">Single-pass membrane protein</topology>
    </subcellularLocation>
</comment>
<dbReference type="PANTHER" id="PTHR30329">
    <property type="entry name" value="STATOR ELEMENT OF FLAGELLAR MOTOR COMPLEX"/>
    <property type="match status" value="1"/>
</dbReference>
<dbReference type="InterPro" id="IPR025713">
    <property type="entry name" value="MotB-like_N_dom"/>
</dbReference>
<evidence type="ECO:0000259" key="9">
    <source>
        <dbReference type="PROSITE" id="PS51123"/>
    </source>
</evidence>
<dbReference type="SUPFAM" id="SSF103088">
    <property type="entry name" value="OmpA-like"/>
    <property type="match status" value="1"/>
</dbReference>
<dbReference type="OrthoDB" id="9815217at2"/>
<dbReference type="AlphaFoldDB" id="A0A5C6AVU5"/>
<protein>
    <submittedName>
        <fullName evidence="10">Motility protein B</fullName>
    </submittedName>
</protein>
<keyword evidence="3" id="KW-1003">Cell membrane</keyword>
<dbReference type="Proteomes" id="UP000316213">
    <property type="component" value="Unassembled WGS sequence"/>
</dbReference>
<comment type="similarity">
    <text evidence="2">Belongs to the MotB family.</text>
</comment>
<evidence type="ECO:0000256" key="8">
    <source>
        <dbReference type="SAM" id="Phobius"/>
    </source>
</evidence>
<keyword evidence="4 8" id="KW-0812">Transmembrane</keyword>
<keyword evidence="5 8" id="KW-1133">Transmembrane helix</keyword>
<reference evidence="10 11" key="1">
    <citation type="submission" date="2019-02" db="EMBL/GenBank/DDBJ databases">
        <title>Deep-cultivation of Planctomycetes and their phenomic and genomic characterization uncovers novel biology.</title>
        <authorList>
            <person name="Wiegand S."/>
            <person name="Jogler M."/>
            <person name="Boedeker C."/>
            <person name="Pinto D."/>
            <person name="Vollmers J."/>
            <person name="Rivas-Marin E."/>
            <person name="Kohn T."/>
            <person name="Peeters S.H."/>
            <person name="Heuer A."/>
            <person name="Rast P."/>
            <person name="Oberbeckmann S."/>
            <person name="Bunk B."/>
            <person name="Jeske O."/>
            <person name="Meyerdierks A."/>
            <person name="Storesund J.E."/>
            <person name="Kallscheuer N."/>
            <person name="Luecker S."/>
            <person name="Lage O.M."/>
            <person name="Pohl T."/>
            <person name="Merkel B.J."/>
            <person name="Hornburger P."/>
            <person name="Mueller R.-W."/>
            <person name="Bruemmer F."/>
            <person name="Labrenz M."/>
            <person name="Spormann A.M."/>
            <person name="Op Den Camp H."/>
            <person name="Overmann J."/>
            <person name="Amann R."/>
            <person name="Jetten M.S.M."/>
            <person name="Mascher T."/>
            <person name="Medema M.H."/>
            <person name="Devos D.P."/>
            <person name="Kaster A.-K."/>
            <person name="Ovreas L."/>
            <person name="Rohde M."/>
            <person name="Galperin M.Y."/>
            <person name="Jogler C."/>
        </authorList>
    </citation>
    <scope>NUCLEOTIDE SEQUENCE [LARGE SCALE GENOMIC DNA]</scope>
    <source>
        <strain evidence="10 11">Pla100</strain>
    </source>
</reference>
<evidence type="ECO:0000256" key="2">
    <source>
        <dbReference type="ARBA" id="ARBA00008914"/>
    </source>
</evidence>
<dbReference type="PANTHER" id="PTHR30329:SF21">
    <property type="entry name" value="LIPOPROTEIN YIAD-RELATED"/>
    <property type="match status" value="1"/>
</dbReference>
<organism evidence="10 11">
    <name type="scientific">Neorhodopirellula pilleata</name>
    <dbReference type="NCBI Taxonomy" id="2714738"/>
    <lineage>
        <taxon>Bacteria</taxon>
        <taxon>Pseudomonadati</taxon>
        <taxon>Planctomycetota</taxon>
        <taxon>Planctomycetia</taxon>
        <taxon>Pirellulales</taxon>
        <taxon>Pirellulaceae</taxon>
        <taxon>Neorhodopirellula</taxon>
    </lineage>
</organism>
<proteinExistence type="inferred from homology"/>
<dbReference type="EMBL" id="SJPM01000001">
    <property type="protein sequence ID" value="TWU03269.1"/>
    <property type="molecule type" value="Genomic_DNA"/>
</dbReference>
<evidence type="ECO:0000256" key="7">
    <source>
        <dbReference type="PROSITE-ProRule" id="PRU00473"/>
    </source>
</evidence>
<keyword evidence="6 7" id="KW-0472">Membrane</keyword>